<proteinExistence type="inferred from homology"/>
<dbReference type="PRINTS" id="PR02008">
    <property type="entry name" value="RCMTFAMILY"/>
</dbReference>
<dbReference type="AlphaFoldDB" id="A0A9D5K8E0"/>
<dbReference type="InterPro" id="IPR023267">
    <property type="entry name" value="RCMT"/>
</dbReference>
<keyword evidence="2 5" id="KW-0808">Transferase</keyword>
<feature type="binding site" evidence="5">
    <location>
        <position position="141"/>
    </location>
    <ligand>
        <name>S-adenosyl-L-methionine</name>
        <dbReference type="ChEBI" id="CHEBI:59789"/>
    </ligand>
</feature>
<comment type="similarity">
    <text evidence="5">Belongs to the class I-like SAM-binding methyltransferase superfamily. RsmB/NOP family.</text>
</comment>
<feature type="region of interest" description="Disordered" evidence="6">
    <location>
        <begin position="315"/>
        <end position="341"/>
    </location>
</feature>
<feature type="domain" description="SAM-dependent MTase RsmB/NOP-type" evidence="7">
    <location>
        <begin position="28"/>
        <end position="312"/>
    </location>
</feature>
<comment type="caution">
    <text evidence="8">The sequence shown here is derived from an EMBL/GenBank/DDBJ whole genome shotgun (WGS) entry which is preliminary data.</text>
</comment>
<evidence type="ECO:0000256" key="5">
    <source>
        <dbReference type="PROSITE-ProRule" id="PRU01023"/>
    </source>
</evidence>
<evidence type="ECO:0000313" key="8">
    <source>
        <dbReference type="EMBL" id="MBD3364222.1"/>
    </source>
</evidence>
<evidence type="ECO:0000259" key="7">
    <source>
        <dbReference type="PROSITE" id="PS51686"/>
    </source>
</evidence>
<evidence type="ECO:0000256" key="2">
    <source>
        <dbReference type="ARBA" id="ARBA00022679"/>
    </source>
</evidence>
<evidence type="ECO:0000256" key="4">
    <source>
        <dbReference type="ARBA" id="ARBA00022884"/>
    </source>
</evidence>
<organism evidence="8 9">
    <name type="scientific">candidate division WOR-3 bacterium</name>
    <dbReference type="NCBI Taxonomy" id="2052148"/>
    <lineage>
        <taxon>Bacteria</taxon>
        <taxon>Bacteria division WOR-3</taxon>
    </lineage>
</organism>
<dbReference type="EMBL" id="WJKJ01000104">
    <property type="protein sequence ID" value="MBD3364222.1"/>
    <property type="molecule type" value="Genomic_DNA"/>
</dbReference>
<accession>A0A9D5K8E0</accession>
<dbReference type="Gene3D" id="3.10.450.720">
    <property type="match status" value="1"/>
</dbReference>
<dbReference type="InterPro" id="IPR001678">
    <property type="entry name" value="MeTrfase_RsmB-F_NOP2_dom"/>
</dbReference>
<evidence type="ECO:0000256" key="1">
    <source>
        <dbReference type="ARBA" id="ARBA00022603"/>
    </source>
</evidence>
<dbReference type="PROSITE" id="PS51686">
    <property type="entry name" value="SAM_MT_RSMB_NOP"/>
    <property type="match status" value="1"/>
</dbReference>
<dbReference type="Gene3D" id="3.40.50.150">
    <property type="entry name" value="Vaccinia Virus protein VP39"/>
    <property type="match status" value="1"/>
</dbReference>
<feature type="binding site" evidence="5">
    <location>
        <position position="186"/>
    </location>
    <ligand>
        <name>S-adenosyl-L-methionine</name>
        <dbReference type="ChEBI" id="CHEBI:59789"/>
    </ligand>
</feature>
<evidence type="ECO:0000313" key="9">
    <source>
        <dbReference type="Proteomes" id="UP000630660"/>
    </source>
</evidence>
<evidence type="ECO:0000256" key="3">
    <source>
        <dbReference type="ARBA" id="ARBA00022691"/>
    </source>
</evidence>
<dbReference type="PANTHER" id="PTHR22807:SF30">
    <property type="entry name" value="28S RRNA (CYTOSINE(4447)-C(5))-METHYLTRANSFERASE-RELATED"/>
    <property type="match status" value="1"/>
</dbReference>
<keyword evidence="1 5" id="KW-0489">Methyltransferase</keyword>
<dbReference type="GO" id="GO:0008173">
    <property type="term" value="F:RNA methyltransferase activity"/>
    <property type="evidence" value="ECO:0007669"/>
    <property type="project" value="InterPro"/>
</dbReference>
<keyword evidence="3 5" id="KW-0949">S-adenosyl-L-methionine</keyword>
<gene>
    <name evidence="8" type="ORF">GF359_03305</name>
</gene>
<reference evidence="8" key="1">
    <citation type="submission" date="2019-11" db="EMBL/GenBank/DDBJ databases">
        <title>Microbial mats filling the niche in hypersaline microbial mats.</title>
        <authorList>
            <person name="Wong H.L."/>
            <person name="Macleod F.I."/>
            <person name="White R.A. III"/>
            <person name="Burns B.P."/>
        </authorList>
    </citation>
    <scope>NUCLEOTIDE SEQUENCE</scope>
    <source>
        <strain evidence="8">Bin_327</strain>
    </source>
</reference>
<dbReference type="GO" id="GO:0008757">
    <property type="term" value="F:S-adenosylmethionine-dependent methyltransferase activity"/>
    <property type="evidence" value="ECO:0007669"/>
    <property type="project" value="InterPro"/>
</dbReference>
<name>A0A9D5K8E0_UNCW3</name>
<feature type="active site" description="Nucleophile" evidence="5">
    <location>
        <position position="239"/>
    </location>
</feature>
<dbReference type="SUPFAM" id="SSF53335">
    <property type="entry name" value="S-adenosyl-L-methionine-dependent methyltransferases"/>
    <property type="match status" value="1"/>
</dbReference>
<dbReference type="Proteomes" id="UP000630660">
    <property type="component" value="Unassembled WGS sequence"/>
</dbReference>
<evidence type="ECO:0000256" key="6">
    <source>
        <dbReference type="SAM" id="MobiDB-lite"/>
    </source>
</evidence>
<protein>
    <submittedName>
        <fullName evidence="8">NOL1/NOP2/sun family putative RNA methylase</fullName>
    </submittedName>
</protein>
<dbReference type="Pfam" id="PF01189">
    <property type="entry name" value="Methyltr_RsmB-F"/>
    <property type="match status" value="1"/>
</dbReference>
<dbReference type="PANTHER" id="PTHR22807">
    <property type="entry name" value="NOP2 YEAST -RELATED NOL1/NOP2/FMU SUN DOMAIN-CONTAINING"/>
    <property type="match status" value="1"/>
</dbReference>
<sequence length="487" mass="54186">MSRKKGRTQLPQVMLARFEEMGLDLDQFVPALLSYPTPSFRINPLKGEQESVLESLSVIEPEPVGWNRLVFRANPGEVKLGNLLEHFLGQIYVQDTSSTIPVTVLDPQPGEEILDMAAAPGSKTTQIAAAMDNKGLLLANEVSAKRTASLTGNLDRCGVINAVVTNQPGQVYGHLAPERFDRILLDAPCSSEGTLSRNLRGLDIWSENSIKRLAKLQGNLILSAYYSLRPGGLMVYSTCTFAPEENEGTVTRLLEKFPDAVIEPIELQGINGRPGFPEWRDKTFHPSARNILRLFPHEHDGEGFCIAKIRKPSSTVTETAKPDKRLPSKHRPGRGDAKPIEKEETGIVKKTLASLEERFGIRPESFEDFHLFIRKNDVWCSTQEAGEVQFPRITRRGLRIARAFEHSVRFTTNAVQLFGHLVTRNRIELDEQKTRLFLAGKTQDVEQPQDASDGFVAAFNSDCALGIGLLKEGKLKSQVPRSRRVIG</sequence>
<dbReference type="GO" id="GO:0003723">
    <property type="term" value="F:RNA binding"/>
    <property type="evidence" value="ECO:0007669"/>
    <property type="project" value="UniProtKB-UniRule"/>
</dbReference>
<dbReference type="InterPro" id="IPR011023">
    <property type="entry name" value="Nop2p"/>
</dbReference>
<feature type="binding site" evidence="5">
    <location>
        <begin position="117"/>
        <end position="123"/>
    </location>
    <ligand>
        <name>S-adenosyl-L-methionine</name>
        <dbReference type="ChEBI" id="CHEBI:59789"/>
    </ligand>
</feature>
<dbReference type="GO" id="GO:0001510">
    <property type="term" value="P:RNA methylation"/>
    <property type="evidence" value="ECO:0007669"/>
    <property type="project" value="InterPro"/>
</dbReference>
<dbReference type="NCBIfam" id="TIGR00446">
    <property type="entry name" value="nop2p"/>
    <property type="match status" value="1"/>
</dbReference>
<dbReference type="GO" id="GO:0006396">
    <property type="term" value="P:RNA processing"/>
    <property type="evidence" value="ECO:0007669"/>
    <property type="project" value="InterPro"/>
</dbReference>
<dbReference type="InterPro" id="IPR029063">
    <property type="entry name" value="SAM-dependent_MTases_sf"/>
</dbReference>
<comment type="caution">
    <text evidence="5">Lacks conserved residue(s) required for the propagation of feature annotation.</text>
</comment>
<keyword evidence="4 5" id="KW-0694">RNA-binding</keyword>
<dbReference type="InterPro" id="IPR049560">
    <property type="entry name" value="MeTrfase_RsmB-F_NOP2_cat"/>
</dbReference>